<protein>
    <submittedName>
        <fullName evidence="2 5">Uncharacterized protein</fullName>
    </submittedName>
</protein>
<feature type="compositionally biased region" description="Polar residues" evidence="1">
    <location>
        <begin position="302"/>
        <end position="311"/>
    </location>
</feature>
<dbReference type="EMBL" id="UYYG01001156">
    <property type="protein sequence ID" value="VDN56579.1"/>
    <property type="molecule type" value="Genomic_DNA"/>
</dbReference>
<feature type="compositionally biased region" description="Basic and acidic residues" evidence="1">
    <location>
        <begin position="164"/>
        <end position="178"/>
    </location>
</feature>
<dbReference type="AlphaFoldDB" id="A0A158Q3D3"/>
<dbReference type="STRING" id="318479.A0A158Q3D3"/>
<dbReference type="Proteomes" id="UP000038040">
    <property type="component" value="Unplaced"/>
</dbReference>
<evidence type="ECO:0000313" key="2">
    <source>
        <dbReference type="EMBL" id="VDN56579.1"/>
    </source>
</evidence>
<feature type="compositionally biased region" description="Acidic residues" evidence="1">
    <location>
        <begin position="120"/>
        <end position="163"/>
    </location>
</feature>
<evidence type="ECO:0000313" key="5">
    <source>
        <dbReference type="WBParaSite" id="DME_0000219201-mRNA-1"/>
    </source>
</evidence>
<feature type="compositionally biased region" description="Polar residues" evidence="1">
    <location>
        <begin position="318"/>
        <end position="333"/>
    </location>
</feature>
<dbReference type="OrthoDB" id="5857585at2759"/>
<evidence type="ECO:0000313" key="4">
    <source>
        <dbReference type="Proteomes" id="UP000274756"/>
    </source>
</evidence>
<organism evidence="3 5">
    <name type="scientific">Dracunculus medinensis</name>
    <name type="common">Guinea worm</name>
    <dbReference type="NCBI Taxonomy" id="318479"/>
    <lineage>
        <taxon>Eukaryota</taxon>
        <taxon>Metazoa</taxon>
        <taxon>Ecdysozoa</taxon>
        <taxon>Nematoda</taxon>
        <taxon>Chromadorea</taxon>
        <taxon>Rhabditida</taxon>
        <taxon>Spirurina</taxon>
        <taxon>Dracunculoidea</taxon>
        <taxon>Dracunculidae</taxon>
        <taxon>Dracunculus</taxon>
    </lineage>
</organism>
<sequence>MIYFLGDLYPVKSSRSPSRDRSVTPFTDYESDFELRFVDALSRVSQKMAIPAPTFTASVSYDGMDDWDSAKEGSVASLSDYDDAISSNFFIYFVFYVFRISYCFIITAFFQYVEDEEYYEEESEWDEDEKSEEEEDDDEEEEGEEEEEEETEEKESSAEDEELFNAKDDKNLRNENKNEVKRYKRSTRLTNLDENKPKRTYGPIIKPVIDDSFDKQMKEIRESIKAGNQNLSSKVADLKKGISNVAGEAKRNILEEKHKSLMDEASQLFRFFGINQNKPTTVTPKEAPKVIDKPTMSVASIPLSNSSNTKQAAEKQKTSTSKNFEPSLSTNQQKSKEMATKQATKCIAFFLLEK</sequence>
<evidence type="ECO:0000256" key="1">
    <source>
        <dbReference type="SAM" id="MobiDB-lite"/>
    </source>
</evidence>
<accession>A0A158Q3D3</accession>
<reference evidence="5" key="1">
    <citation type="submission" date="2016-04" db="UniProtKB">
        <authorList>
            <consortium name="WormBaseParasite"/>
        </authorList>
    </citation>
    <scope>IDENTIFICATION</scope>
</reference>
<dbReference type="Proteomes" id="UP000274756">
    <property type="component" value="Unassembled WGS sequence"/>
</dbReference>
<reference evidence="2 4" key="2">
    <citation type="submission" date="2018-11" db="EMBL/GenBank/DDBJ databases">
        <authorList>
            <consortium name="Pathogen Informatics"/>
        </authorList>
    </citation>
    <scope>NUCLEOTIDE SEQUENCE [LARGE SCALE GENOMIC DNA]</scope>
</reference>
<keyword evidence="4" id="KW-1185">Reference proteome</keyword>
<dbReference type="WBParaSite" id="DME_0000219201-mRNA-1">
    <property type="protein sequence ID" value="DME_0000219201-mRNA-1"/>
    <property type="gene ID" value="DME_0000219201"/>
</dbReference>
<proteinExistence type="predicted"/>
<gene>
    <name evidence="2" type="ORF">DME_LOCUS6552</name>
</gene>
<feature type="region of interest" description="Disordered" evidence="1">
    <location>
        <begin position="120"/>
        <end position="178"/>
    </location>
</feature>
<evidence type="ECO:0000313" key="3">
    <source>
        <dbReference type="Proteomes" id="UP000038040"/>
    </source>
</evidence>
<feature type="region of interest" description="Disordered" evidence="1">
    <location>
        <begin position="299"/>
        <end position="338"/>
    </location>
</feature>
<name>A0A158Q3D3_DRAME</name>